<dbReference type="InterPro" id="IPR011008">
    <property type="entry name" value="Dimeric_a/b-barrel"/>
</dbReference>
<dbReference type="PANTHER" id="PTHR41521">
    <property type="match status" value="1"/>
</dbReference>
<evidence type="ECO:0000313" key="2">
    <source>
        <dbReference type="EMBL" id="SET20927.1"/>
    </source>
</evidence>
<dbReference type="EMBL" id="FOHO01000003">
    <property type="protein sequence ID" value="SET20927.1"/>
    <property type="molecule type" value="Genomic_DNA"/>
</dbReference>
<dbReference type="RefSeq" id="WP_090733418.1">
    <property type="nucleotide sequence ID" value="NZ_FOHO01000003.1"/>
</dbReference>
<keyword evidence="3" id="KW-1185">Reference proteome</keyword>
<dbReference type="Pfam" id="PF07045">
    <property type="entry name" value="DUF1330"/>
    <property type="match status" value="1"/>
</dbReference>
<dbReference type="Gene3D" id="3.30.70.100">
    <property type="match status" value="1"/>
</dbReference>
<sequence>MPVYLIADVTVTDDAWVPDYAAKVHDIAARHGGKYLSRSGNVETLEGKPLDNTLIALIQFPDRDSAKAFAADPEYAPFAKARKAGSISNFHLIDDTDLAGGIPYLPKG</sequence>
<dbReference type="SUPFAM" id="SSF54909">
    <property type="entry name" value="Dimeric alpha+beta barrel"/>
    <property type="match status" value="1"/>
</dbReference>
<dbReference type="OrthoDB" id="9806380at2"/>
<feature type="domain" description="DUF1330" evidence="1">
    <location>
        <begin position="3"/>
        <end position="94"/>
    </location>
</feature>
<dbReference type="InterPro" id="IPR010753">
    <property type="entry name" value="DUF1330"/>
</dbReference>
<dbReference type="Proteomes" id="UP000199180">
    <property type="component" value="Unassembled WGS sequence"/>
</dbReference>
<name>A0A1I0CNY3_9RHOB</name>
<dbReference type="AlphaFoldDB" id="A0A1I0CNY3"/>
<accession>A0A1I0CNY3</accession>
<reference evidence="2 3" key="1">
    <citation type="submission" date="2016-10" db="EMBL/GenBank/DDBJ databases">
        <authorList>
            <person name="de Groot N.N."/>
        </authorList>
    </citation>
    <scope>NUCLEOTIDE SEQUENCE [LARGE SCALE GENOMIC DNA]</scope>
    <source>
        <strain evidence="2 3">DSM 17862</strain>
    </source>
</reference>
<organism evidence="2 3">
    <name type="scientific">Paracoccus homiensis</name>
    <dbReference type="NCBI Taxonomy" id="364199"/>
    <lineage>
        <taxon>Bacteria</taxon>
        <taxon>Pseudomonadati</taxon>
        <taxon>Pseudomonadota</taxon>
        <taxon>Alphaproteobacteria</taxon>
        <taxon>Rhodobacterales</taxon>
        <taxon>Paracoccaceae</taxon>
        <taxon>Paracoccus</taxon>
    </lineage>
</organism>
<dbReference type="STRING" id="364199.SAMN04489858_103382"/>
<evidence type="ECO:0000259" key="1">
    <source>
        <dbReference type="Pfam" id="PF07045"/>
    </source>
</evidence>
<evidence type="ECO:0000313" key="3">
    <source>
        <dbReference type="Proteomes" id="UP000199180"/>
    </source>
</evidence>
<protein>
    <submittedName>
        <fullName evidence="2">Uncharacterized conserved protein, DUF1330 family</fullName>
    </submittedName>
</protein>
<gene>
    <name evidence="2" type="ORF">SAMN04489858_103382</name>
</gene>
<dbReference type="PANTHER" id="PTHR41521:SF4">
    <property type="entry name" value="BLR0684 PROTEIN"/>
    <property type="match status" value="1"/>
</dbReference>
<proteinExistence type="predicted"/>